<dbReference type="SUPFAM" id="SSF46785">
    <property type="entry name" value="Winged helix' DNA-binding domain"/>
    <property type="match status" value="1"/>
</dbReference>
<evidence type="ECO:0000256" key="1">
    <source>
        <dbReference type="ARBA" id="ARBA00023015"/>
    </source>
</evidence>
<keyword evidence="2" id="KW-0238">DNA-binding</keyword>
<sequence>MSENCSQDGLDATDRALLRLLQEDATLSNAELGERLALSVTPCWRRRKRLEALGYIRGYQASLDRRKLGHGVLAYVQLRFADHATDAPDRFERALQAWPQVLACHKVTGDADYLLTVLAADLDAYGQFIEQVLRKQPGLSTIQSTLSLREIKATSRLPV</sequence>
<dbReference type="InterPro" id="IPR036390">
    <property type="entry name" value="WH_DNA-bd_sf"/>
</dbReference>
<keyword evidence="6" id="KW-1185">Reference proteome</keyword>
<dbReference type="GO" id="GO:0043565">
    <property type="term" value="F:sequence-specific DNA binding"/>
    <property type="evidence" value="ECO:0007669"/>
    <property type="project" value="InterPro"/>
</dbReference>
<evidence type="ECO:0000313" key="6">
    <source>
        <dbReference type="Proteomes" id="UP000484255"/>
    </source>
</evidence>
<dbReference type="GO" id="GO:0043200">
    <property type="term" value="P:response to amino acid"/>
    <property type="evidence" value="ECO:0007669"/>
    <property type="project" value="TreeGrafter"/>
</dbReference>
<dbReference type="AlphaFoldDB" id="A0A7C9TN15"/>
<feature type="domain" description="HTH asnC-type" evidence="4">
    <location>
        <begin position="10"/>
        <end position="71"/>
    </location>
</feature>
<accession>A0A7C9TN15</accession>
<dbReference type="RefSeq" id="WP_163459810.1">
    <property type="nucleotide sequence ID" value="NZ_JAAGOH010000047.1"/>
</dbReference>
<dbReference type="Pfam" id="PF13412">
    <property type="entry name" value="HTH_24"/>
    <property type="match status" value="1"/>
</dbReference>
<keyword evidence="3" id="KW-0804">Transcription</keyword>
<dbReference type="InterPro" id="IPR019887">
    <property type="entry name" value="Tscrpt_reg_AsnC/Lrp_C"/>
</dbReference>
<dbReference type="SUPFAM" id="SSF54909">
    <property type="entry name" value="Dimeric alpha+beta barrel"/>
    <property type="match status" value="1"/>
</dbReference>
<dbReference type="SMART" id="SM00344">
    <property type="entry name" value="HTH_ASNC"/>
    <property type="match status" value="1"/>
</dbReference>
<dbReference type="PROSITE" id="PS50956">
    <property type="entry name" value="HTH_ASNC_2"/>
    <property type="match status" value="1"/>
</dbReference>
<dbReference type="Gene3D" id="3.30.70.920">
    <property type="match status" value="1"/>
</dbReference>
<reference evidence="5 6" key="1">
    <citation type="submission" date="2020-02" db="EMBL/GenBank/DDBJ databases">
        <title>Ideonella bacterium strain TBM-1.</title>
        <authorList>
            <person name="Chen W.-M."/>
        </authorList>
    </citation>
    <scope>NUCLEOTIDE SEQUENCE [LARGE SCALE GENOMIC DNA]</scope>
    <source>
        <strain evidence="5 6">TBM-1</strain>
    </source>
</reference>
<evidence type="ECO:0000256" key="3">
    <source>
        <dbReference type="ARBA" id="ARBA00023163"/>
    </source>
</evidence>
<name>A0A7C9TN15_9BURK</name>
<dbReference type="GO" id="GO:0005829">
    <property type="term" value="C:cytosol"/>
    <property type="evidence" value="ECO:0007669"/>
    <property type="project" value="TreeGrafter"/>
</dbReference>
<dbReference type="InterPro" id="IPR036388">
    <property type="entry name" value="WH-like_DNA-bd_sf"/>
</dbReference>
<comment type="caution">
    <text evidence="5">The sequence shown here is derived from an EMBL/GenBank/DDBJ whole genome shotgun (WGS) entry which is preliminary data.</text>
</comment>
<dbReference type="Pfam" id="PF01037">
    <property type="entry name" value="AsnC_trans_reg"/>
    <property type="match status" value="1"/>
</dbReference>
<evidence type="ECO:0000256" key="2">
    <source>
        <dbReference type="ARBA" id="ARBA00023125"/>
    </source>
</evidence>
<dbReference type="PRINTS" id="PR00033">
    <property type="entry name" value="HTHASNC"/>
</dbReference>
<dbReference type="PANTHER" id="PTHR30154">
    <property type="entry name" value="LEUCINE-RESPONSIVE REGULATORY PROTEIN"/>
    <property type="match status" value="1"/>
</dbReference>
<evidence type="ECO:0000313" key="5">
    <source>
        <dbReference type="EMBL" id="NDY93782.1"/>
    </source>
</evidence>
<dbReference type="InterPro" id="IPR019888">
    <property type="entry name" value="Tscrpt_reg_AsnC-like"/>
</dbReference>
<keyword evidence="1" id="KW-0805">Transcription regulation</keyword>
<dbReference type="InterPro" id="IPR000485">
    <property type="entry name" value="AsnC-type_HTH_dom"/>
</dbReference>
<dbReference type="EMBL" id="JAAGOH010000047">
    <property type="protein sequence ID" value="NDY93782.1"/>
    <property type="molecule type" value="Genomic_DNA"/>
</dbReference>
<dbReference type="InterPro" id="IPR011008">
    <property type="entry name" value="Dimeric_a/b-barrel"/>
</dbReference>
<dbReference type="Proteomes" id="UP000484255">
    <property type="component" value="Unassembled WGS sequence"/>
</dbReference>
<protein>
    <submittedName>
        <fullName evidence="5">Lrp/AsnC family transcriptional regulator</fullName>
    </submittedName>
</protein>
<evidence type="ECO:0000259" key="4">
    <source>
        <dbReference type="PROSITE" id="PS50956"/>
    </source>
</evidence>
<organism evidence="5 6">
    <name type="scientific">Ideonella livida</name>
    <dbReference type="NCBI Taxonomy" id="2707176"/>
    <lineage>
        <taxon>Bacteria</taxon>
        <taxon>Pseudomonadati</taxon>
        <taxon>Pseudomonadota</taxon>
        <taxon>Betaproteobacteria</taxon>
        <taxon>Burkholderiales</taxon>
        <taxon>Sphaerotilaceae</taxon>
        <taxon>Ideonella</taxon>
    </lineage>
</organism>
<dbReference type="PANTHER" id="PTHR30154:SF34">
    <property type="entry name" value="TRANSCRIPTIONAL REGULATOR AZLB"/>
    <property type="match status" value="1"/>
</dbReference>
<proteinExistence type="predicted"/>
<gene>
    <name evidence="5" type="ORF">G3A44_21565</name>
</gene>
<dbReference type="Gene3D" id="1.10.10.10">
    <property type="entry name" value="Winged helix-like DNA-binding domain superfamily/Winged helix DNA-binding domain"/>
    <property type="match status" value="1"/>
</dbReference>